<dbReference type="Proteomes" id="UP000078597">
    <property type="component" value="Unassembled WGS sequence"/>
</dbReference>
<feature type="compositionally biased region" description="Low complexity" evidence="1">
    <location>
        <begin position="255"/>
        <end position="267"/>
    </location>
</feature>
<gene>
    <name evidence="2" type="ORF">PMALA_081570</name>
</gene>
<feature type="compositionally biased region" description="Polar residues" evidence="1">
    <location>
        <begin position="206"/>
        <end position="228"/>
    </location>
</feature>
<feature type="region of interest" description="Disordered" evidence="1">
    <location>
        <begin position="205"/>
        <end position="305"/>
    </location>
</feature>
<feature type="compositionally biased region" description="Basic and acidic residues" evidence="1">
    <location>
        <begin position="283"/>
        <end position="304"/>
    </location>
</feature>
<dbReference type="EMBL" id="FLQW01007026">
    <property type="protein sequence ID" value="SBT01415.1"/>
    <property type="molecule type" value="Genomic_DNA"/>
</dbReference>
<sequence>MLYLSLFALSYYSTQEFKSIKQYIQNKTRYLNNENKNKFRSVCLELADYLIRNKTAPLYRDKNKWEGTLKEYIKPYYKHLTKYGGCPVILYEKDKAILDLQYEVHDFCEKKNVDLKEISRLKKLYSNKCVSTCARKCNEYNVWINERQKFFKTKESLIKDCYQETQTKRGSKKSSCNILNPETFNTLDYCVTVRSNLEGQSAYEEGNSQKVHPNGNIEQTESQASTQKGAEVKHEQTQPETGVQLEQETHQEGISSPPDTPTTNDTSMRPEDAPPKASMLPQVEEKLPLGDTTSESKTDKDLKVKQVTNYPSVSSERLPNVVNSSVIHQPPNISGLFKKRKKIKRRQVKFLRIPLPSYSNIKKKFLTYDHLEHPIYDNEEIMKKIKIRDNSTKKNVNSSKLTKNRHKTIIEVHMEVLEEFRNKEWEFSKGEFLEICLEVFNKDDDKTYTNLENAESLLENTKCSSDIERKKILWNKWIERHRNISENLKKEVWFNNLKNEWKKEHNYIKESKKSKKNPSNKIQKVPFLEREKDIWRQWIIKNKVIIEQCLEHNSFNEFTELKNISEVYENEQNIINLTLINIKELQQRESFEELYRCIKENIVEKLCILVYMTILEECNNEENIENRKLYLDSSINDWKTEEYLDRKHEITENMTDINRDVLHNKKNNEIHNCARDYCLRKDIDEWIMEDNTIVNSISKENNELKSDQIVE</sequence>
<protein>
    <submittedName>
        <fullName evidence="2">STP1 protein</fullName>
    </submittedName>
</protein>
<accession>A0A1A8XAY3</accession>
<evidence type="ECO:0000256" key="1">
    <source>
        <dbReference type="SAM" id="MobiDB-lite"/>
    </source>
</evidence>
<evidence type="ECO:0000313" key="2">
    <source>
        <dbReference type="EMBL" id="SBT01415.1"/>
    </source>
</evidence>
<evidence type="ECO:0000313" key="3">
    <source>
        <dbReference type="Proteomes" id="UP000078597"/>
    </source>
</evidence>
<reference evidence="3" key="1">
    <citation type="submission" date="2016-05" db="EMBL/GenBank/DDBJ databases">
        <authorList>
            <person name="Naeem Raeece"/>
        </authorList>
    </citation>
    <scope>NUCLEOTIDE SEQUENCE [LARGE SCALE GENOMIC DNA]</scope>
</reference>
<dbReference type="AlphaFoldDB" id="A0A1A8XAY3"/>
<organism evidence="2 3">
    <name type="scientific">Plasmodium malariae</name>
    <dbReference type="NCBI Taxonomy" id="5858"/>
    <lineage>
        <taxon>Eukaryota</taxon>
        <taxon>Sar</taxon>
        <taxon>Alveolata</taxon>
        <taxon>Apicomplexa</taxon>
        <taxon>Aconoidasida</taxon>
        <taxon>Haemosporida</taxon>
        <taxon>Plasmodiidae</taxon>
        <taxon>Plasmodium</taxon>
        <taxon>Plasmodium (Plasmodium)</taxon>
    </lineage>
</organism>
<proteinExistence type="predicted"/>
<dbReference type="VEuPathDB" id="PlasmoDB:PmUG01_11062300"/>
<name>A0A1A8XAY3_PLAMA</name>